<protein>
    <submittedName>
        <fullName evidence="1">Uncharacterized protein</fullName>
    </submittedName>
</protein>
<accession>I3T723</accession>
<dbReference type="AlphaFoldDB" id="I3T723"/>
<dbReference type="EMBL" id="BT148521">
    <property type="protein sequence ID" value="AFK48315.1"/>
    <property type="molecule type" value="mRNA"/>
</dbReference>
<reference evidence="1" key="1">
    <citation type="submission" date="2012-05" db="EMBL/GenBank/DDBJ databases">
        <authorList>
            <person name="Krishnakumar V."/>
            <person name="Cheung F."/>
            <person name="Xiao Y."/>
            <person name="Chan A."/>
            <person name="Moskal W.A."/>
            <person name="Town C.D."/>
        </authorList>
    </citation>
    <scope>NUCLEOTIDE SEQUENCE</scope>
</reference>
<sequence length="79" mass="9292">MGKNNYLHGIKTPKHSSGTGFTSTLVHVINDFLIVFKKLRPLLLVCWSDKVTFHVKWYWVKMNCSYKLKTFQLLFLCNL</sequence>
<name>I3T723_LOTJA</name>
<evidence type="ECO:0000313" key="1">
    <source>
        <dbReference type="EMBL" id="AFK48315.1"/>
    </source>
</evidence>
<proteinExistence type="evidence at transcript level"/>
<organism evidence="1">
    <name type="scientific">Lotus japonicus</name>
    <name type="common">Lotus corniculatus var. japonicus</name>
    <dbReference type="NCBI Taxonomy" id="34305"/>
    <lineage>
        <taxon>Eukaryota</taxon>
        <taxon>Viridiplantae</taxon>
        <taxon>Streptophyta</taxon>
        <taxon>Embryophyta</taxon>
        <taxon>Tracheophyta</taxon>
        <taxon>Spermatophyta</taxon>
        <taxon>Magnoliopsida</taxon>
        <taxon>eudicotyledons</taxon>
        <taxon>Gunneridae</taxon>
        <taxon>Pentapetalae</taxon>
        <taxon>rosids</taxon>
        <taxon>fabids</taxon>
        <taxon>Fabales</taxon>
        <taxon>Fabaceae</taxon>
        <taxon>Papilionoideae</taxon>
        <taxon>50 kb inversion clade</taxon>
        <taxon>NPAAA clade</taxon>
        <taxon>Hologalegina</taxon>
        <taxon>robinioid clade</taxon>
        <taxon>Loteae</taxon>
        <taxon>Lotus</taxon>
    </lineage>
</organism>